<dbReference type="AlphaFoldDB" id="A0A9D1L7Z4"/>
<keyword evidence="5" id="KW-0963">Cytoplasm</keyword>
<dbReference type="PANTHER" id="PTHR35798:SF1">
    <property type="entry name" value="CELL DIVISION PROTEIN SEPF"/>
    <property type="match status" value="1"/>
</dbReference>
<protein>
    <recommendedName>
        <fullName evidence="5">Cell division protein SepF</fullName>
    </recommendedName>
</protein>
<dbReference type="EMBL" id="DVMO01000044">
    <property type="protein sequence ID" value="HIU27306.1"/>
    <property type="molecule type" value="Genomic_DNA"/>
</dbReference>
<evidence type="ECO:0000256" key="6">
    <source>
        <dbReference type="SAM" id="MobiDB-lite"/>
    </source>
</evidence>
<name>A0A9D1L7Z4_9FIRM</name>
<dbReference type="GO" id="GO:0005737">
    <property type="term" value="C:cytoplasm"/>
    <property type="evidence" value="ECO:0007669"/>
    <property type="project" value="UniProtKB-SubCell"/>
</dbReference>
<gene>
    <name evidence="5" type="primary">sepF</name>
    <name evidence="7" type="ORF">IAD16_02850</name>
</gene>
<evidence type="ECO:0000256" key="3">
    <source>
        <dbReference type="ARBA" id="ARBA00023306"/>
    </source>
</evidence>
<organism evidence="7 8">
    <name type="scientific">Candidatus Fimisoma avicola</name>
    <dbReference type="NCBI Taxonomy" id="2840826"/>
    <lineage>
        <taxon>Bacteria</taxon>
        <taxon>Bacillati</taxon>
        <taxon>Bacillota</taxon>
        <taxon>Clostridia</taxon>
        <taxon>Eubacteriales</taxon>
        <taxon>Candidatus Fimisoma</taxon>
    </lineage>
</organism>
<evidence type="ECO:0000313" key="7">
    <source>
        <dbReference type="EMBL" id="HIU27306.1"/>
    </source>
</evidence>
<dbReference type="GO" id="GO:0000917">
    <property type="term" value="P:division septum assembly"/>
    <property type="evidence" value="ECO:0007669"/>
    <property type="project" value="UniProtKB-KW"/>
</dbReference>
<comment type="subcellular location">
    <subcellularLocation>
        <location evidence="5">Cytoplasm</location>
    </subcellularLocation>
    <text evidence="5">Localizes to the division site, in a FtsZ-dependent manner.</text>
</comment>
<dbReference type="HAMAP" id="MF_01197">
    <property type="entry name" value="SepF"/>
    <property type="match status" value="1"/>
</dbReference>
<dbReference type="Proteomes" id="UP000824091">
    <property type="component" value="Unassembled WGS sequence"/>
</dbReference>
<keyword evidence="3 5" id="KW-0131">Cell cycle</keyword>
<dbReference type="Pfam" id="PF04472">
    <property type="entry name" value="SepF"/>
    <property type="match status" value="1"/>
</dbReference>
<sequence>MGLSDTFKKLVGIEDVEDEFDEEEVEAEKERISRESVRRTQTEYKAPKSVPVSDTSKAVPIERRISVAGTSAFKLVVIEPKSFDECPKLVDSLKGRRPVIINLEKIETETAKKIFDFLSGATYALNGNVQKVANNIFIFAPESVDIAANHDERGFDFGGNKNPWR</sequence>
<dbReference type="GO" id="GO:0043093">
    <property type="term" value="P:FtsZ-dependent cytokinesis"/>
    <property type="evidence" value="ECO:0007669"/>
    <property type="project" value="UniProtKB-UniRule"/>
</dbReference>
<accession>A0A9D1L7Z4</accession>
<keyword evidence="1 5" id="KW-0132">Cell division</keyword>
<evidence type="ECO:0000256" key="2">
    <source>
        <dbReference type="ARBA" id="ARBA00023210"/>
    </source>
</evidence>
<evidence type="ECO:0000256" key="1">
    <source>
        <dbReference type="ARBA" id="ARBA00022618"/>
    </source>
</evidence>
<dbReference type="InterPro" id="IPR023052">
    <property type="entry name" value="Cell_div_SepF"/>
</dbReference>
<dbReference type="Gene3D" id="3.30.110.150">
    <property type="entry name" value="SepF-like protein"/>
    <property type="match status" value="1"/>
</dbReference>
<keyword evidence="2 5" id="KW-0717">Septation</keyword>
<evidence type="ECO:0000313" key="8">
    <source>
        <dbReference type="Proteomes" id="UP000824091"/>
    </source>
</evidence>
<evidence type="ECO:0000256" key="4">
    <source>
        <dbReference type="ARBA" id="ARBA00044936"/>
    </source>
</evidence>
<reference evidence="7" key="2">
    <citation type="journal article" date="2021" name="PeerJ">
        <title>Extensive microbial diversity within the chicken gut microbiome revealed by metagenomics and culture.</title>
        <authorList>
            <person name="Gilroy R."/>
            <person name="Ravi A."/>
            <person name="Getino M."/>
            <person name="Pursley I."/>
            <person name="Horton D.L."/>
            <person name="Alikhan N.F."/>
            <person name="Baker D."/>
            <person name="Gharbi K."/>
            <person name="Hall N."/>
            <person name="Watson M."/>
            <person name="Adriaenssens E.M."/>
            <person name="Foster-Nyarko E."/>
            <person name="Jarju S."/>
            <person name="Secka A."/>
            <person name="Antonio M."/>
            <person name="Oren A."/>
            <person name="Chaudhuri R.R."/>
            <person name="La Ragione R."/>
            <person name="Hildebrand F."/>
            <person name="Pallen M.J."/>
        </authorList>
    </citation>
    <scope>NUCLEOTIDE SEQUENCE</scope>
    <source>
        <strain evidence="7">11300</strain>
    </source>
</reference>
<dbReference type="InterPro" id="IPR007561">
    <property type="entry name" value="Cell_div_SepF/SepF-rel"/>
</dbReference>
<dbReference type="InterPro" id="IPR038594">
    <property type="entry name" value="SepF-like_sf"/>
</dbReference>
<proteinExistence type="inferred from homology"/>
<comment type="subunit">
    <text evidence="5">Homodimer. Interacts with FtsZ.</text>
</comment>
<comment type="caution">
    <text evidence="7">The sequence shown here is derived from an EMBL/GenBank/DDBJ whole genome shotgun (WGS) entry which is preliminary data.</text>
</comment>
<dbReference type="PANTHER" id="PTHR35798">
    <property type="entry name" value="CELL DIVISION PROTEIN SEPF"/>
    <property type="match status" value="1"/>
</dbReference>
<feature type="compositionally biased region" description="Basic and acidic residues" evidence="6">
    <location>
        <begin position="28"/>
        <end position="46"/>
    </location>
</feature>
<comment type="function">
    <text evidence="4 5">Cell division protein that is part of the divisome complex and is recruited early to the Z-ring. Probably stimulates Z-ring formation, perhaps through the cross-linking of FtsZ protofilaments. Its function overlaps with FtsA.</text>
</comment>
<evidence type="ECO:0000256" key="5">
    <source>
        <dbReference type="HAMAP-Rule" id="MF_01197"/>
    </source>
</evidence>
<reference evidence="7" key="1">
    <citation type="submission" date="2020-10" db="EMBL/GenBank/DDBJ databases">
        <authorList>
            <person name="Gilroy R."/>
        </authorList>
    </citation>
    <scope>NUCLEOTIDE SEQUENCE</scope>
    <source>
        <strain evidence="7">11300</strain>
    </source>
</reference>
<comment type="similarity">
    <text evidence="5">Belongs to the SepF family.</text>
</comment>
<feature type="region of interest" description="Disordered" evidence="6">
    <location>
        <begin position="22"/>
        <end position="51"/>
    </location>
</feature>